<organism evidence="1 2">
    <name type="scientific">Paraburkholderia steynii</name>
    <dbReference type="NCBI Taxonomy" id="1245441"/>
    <lineage>
        <taxon>Bacteria</taxon>
        <taxon>Pseudomonadati</taxon>
        <taxon>Pseudomonadota</taxon>
        <taxon>Betaproteobacteria</taxon>
        <taxon>Burkholderiales</taxon>
        <taxon>Burkholderiaceae</taxon>
        <taxon>Paraburkholderia</taxon>
    </lineage>
</organism>
<accession>A0A7Z7FQW8</accession>
<protein>
    <submittedName>
        <fullName evidence="1">Uncharacterized protein</fullName>
    </submittedName>
</protein>
<gene>
    <name evidence="1" type="ORF">SAMN04487926_15236</name>
</gene>
<dbReference type="AlphaFoldDB" id="A0A7Z7FQW8"/>
<evidence type="ECO:0000313" key="1">
    <source>
        <dbReference type="EMBL" id="SDJ46317.1"/>
    </source>
</evidence>
<sequence length="62" mass="6909">MGVCASGGFWFGFGFRFLLRKLSGLRVFCAGIRDALARFTRCPCAGRHPLWVVCDAGWFACF</sequence>
<name>A0A7Z7FQW8_9BURK</name>
<feature type="non-terminal residue" evidence="1">
    <location>
        <position position="62"/>
    </location>
</feature>
<evidence type="ECO:0000313" key="2">
    <source>
        <dbReference type="Proteomes" id="UP000198900"/>
    </source>
</evidence>
<proteinExistence type="predicted"/>
<dbReference type="EMBL" id="FNDI01000052">
    <property type="protein sequence ID" value="SDJ46317.1"/>
    <property type="molecule type" value="Genomic_DNA"/>
</dbReference>
<dbReference type="Proteomes" id="UP000198900">
    <property type="component" value="Unassembled WGS sequence"/>
</dbReference>
<reference evidence="1" key="1">
    <citation type="submission" date="2016-10" db="EMBL/GenBank/DDBJ databases">
        <authorList>
            <person name="Varghese N."/>
            <person name="Submissions S."/>
        </authorList>
    </citation>
    <scope>NUCLEOTIDE SEQUENCE [LARGE SCALE GENOMIC DNA]</scope>
    <source>
        <strain evidence="1">YR281</strain>
    </source>
</reference>
<keyword evidence="2" id="KW-1185">Reference proteome</keyword>
<comment type="caution">
    <text evidence="1">The sequence shown here is derived from an EMBL/GenBank/DDBJ whole genome shotgun (WGS) entry which is preliminary data.</text>
</comment>